<evidence type="ECO:0000313" key="6">
    <source>
        <dbReference type="Proteomes" id="UP001328107"/>
    </source>
</evidence>
<dbReference type="PANTHER" id="PTHR22991:SF40">
    <property type="entry name" value="PROTEIN CBG13490"/>
    <property type="match status" value="1"/>
</dbReference>
<dbReference type="InterPro" id="IPR001304">
    <property type="entry name" value="C-type_lectin-like"/>
</dbReference>
<dbReference type="Gene3D" id="3.10.100.10">
    <property type="entry name" value="Mannose-Binding Protein A, subunit A"/>
    <property type="match status" value="1"/>
</dbReference>
<dbReference type="PANTHER" id="PTHR22991">
    <property type="entry name" value="PROTEIN CBG13490"/>
    <property type="match status" value="1"/>
</dbReference>
<dbReference type="Proteomes" id="UP001328107">
    <property type="component" value="Unassembled WGS sequence"/>
</dbReference>
<accession>A0AAN5CWK8</accession>
<dbReference type="SUPFAM" id="SSF56436">
    <property type="entry name" value="C-type lectin-like"/>
    <property type="match status" value="1"/>
</dbReference>
<dbReference type="EMBL" id="BTRK01000005">
    <property type="protein sequence ID" value="GMR52133.1"/>
    <property type="molecule type" value="Genomic_DNA"/>
</dbReference>
<reference evidence="6" key="1">
    <citation type="submission" date="2022-10" db="EMBL/GenBank/DDBJ databases">
        <title>Genome assembly of Pristionchus species.</title>
        <authorList>
            <person name="Yoshida K."/>
            <person name="Sommer R.J."/>
        </authorList>
    </citation>
    <scope>NUCLEOTIDE SEQUENCE [LARGE SCALE GENOMIC DNA]</scope>
    <source>
        <strain evidence="6">RS5460</strain>
    </source>
</reference>
<feature type="domain" description="C-type lectin" evidence="4">
    <location>
        <begin position="41"/>
        <end position="155"/>
    </location>
</feature>
<dbReference type="CDD" id="cd00041">
    <property type="entry name" value="CUB"/>
    <property type="match status" value="1"/>
</dbReference>
<dbReference type="InterPro" id="IPR000859">
    <property type="entry name" value="CUB_dom"/>
</dbReference>
<keyword evidence="1" id="KW-1015">Disulfide bond</keyword>
<dbReference type="PROSITE" id="PS01180">
    <property type="entry name" value="CUB"/>
    <property type="match status" value="1"/>
</dbReference>
<dbReference type="InterPro" id="IPR035914">
    <property type="entry name" value="Sperma_CUB_dom_sf"/>
</dbReference>
<dbReference type="SUPFAM" id="SSF49854">
    <property type="entry name" value="Spermadhesin, CUB domain"/>
    <property type="match status" value="1"/>
</dbReference>
<dbReference type="InterPro" id="IPR016186">
    <property type="entry name" value="C-type_lectin-like/link_sf"/>
</dbReference>
<dbReference type="InterPro" id="IPR016187">
    <property type="entry name" value="CTDL_fold"/>
</dbReference>
<evidence type="ECO:0000313" key="5">
    <source>
        <dbReference type="EMBL" id="GMR52133.1"/>
    </source>
</evidence>
<dbReference type="Gene3D" id="2.60.120.290">
    <property type="entry name" value="Spermadhesin, CUB domain"/>
    <property type="match status" value="1"/>
</dbReference>
<comment type="caution">
    <text evidence="2">Lacks conserved residue(s) required for the propagation of feature annotation.</text>
</comment>
<evidence type="ECO:0000256" key="1">
    <source>
        <dbReference type="ARBA" id="ARBA00023157"/>
    </source>
</evidence>
<evidence type="ECO:0000256" key="2">
    <source>
        <dbReference type="PROSITE-ProRule" id="PRU00059"/>
    </source>
</evidence>
<evidence type="ECO:0000259" key="3">
    <source>
        <dbReference type="PROSITE" id="PS01180"/>
    </source>
</evidence>
<dbReference type="Pfam" id="PF00431">
    <property type="entry name" value="CUB"/>
    <property type="match status" value="1"/>
</dbReference>
<sequence length="254" mass="27409">MTNCHPVCDSASVYYDVFCIAQLQPPPTPSTDCGSFNDDSEDSVCYEIAANAEDCKDAQAICHSFGAASVHSEQQNSYIRRLAVSRGAVNGVLLGAILSGKGNGFGWVDGSDWEYVNFHQGFSVDGFGDCLSMDTITTAEDIPEQNGCTSGPWKDGQIIYSPGFPNDATVSCEYFLTVDSGSRVRLEILFLEANSCCDFLMVTDGYIGGEILANLTGEFSGSKAYYSSANMMRVIWQPGNGVGVRGMMMTYSIY</sequence>
<dbReference type="AlphaFoldDB" id="A0AAN5CWK8"/>
<dbReference type="InterPro" id="IPR050976">
    <property type="entry name" value="Snaclec"/>
</dbReference>
<organism evidence="5 6">
    <name type="scientific">Pristionchus mayeri</name>
    <dbReference type="NCBI Taxonomy" id="1317129"/>
    <lineage>
        <taxon>Eukaryota</taxon>
        <taxon>Metazoa</taxon>
        <taxon>Ecdysozoa</taxon>
        <taxon>Nematoda</taxon>
        <taxon>Chromadorea</taxon>
        <taxon>Rhabditida</taxon>
        <taxon>Rhabditina</taxon>
        <taxon>Diplogasteromorpha</taxon>
        <taxon>Diplogasteroidea</taxon>
        <taxon>Neodiplogasteridae</taxon>
        <taxon>Pristionchus</taxon>
    </lineage>
</organism>
<evidence type="ECO:0008006" key="7">
    <source>
        <dbReference type="Google" id="ProtNLM"/>
    </source>
</evidence>
<gene>
    <name evidence="5" type="ORF">PMAYCL1PPCAC_22328</name>
</gene>
<evidence type="ECO:0000259" key="4">
    <source>
        <dbReference type="PROSITE" id="PS50041"/>
    </source>
</evidence>
<name>A0AAN5CWK8_9BILA</name>
<dbReference type="CDD" id="cd00037">
    <property type="entry name" value="CLECT"/>
    <property type="match status" value="1"/>
</dbReference>
<comment type="caution">
    <text evidence="5">The sequence shown here is derived from an EMBL/GenBank/DDBJ whole genome shotgun (WGS) entry which is preliminary data.</text>
</comment>
<dbReference type="SMART" id="SM00042">
    <property type="entry name" value="CUB"/>
    <property type="match status" value="1"/>
</dbReference>
<proteinExistence type="predicted"/>
<feature type="domain" description="CUB" evidence="3">
    <location>
        <begin position="148"/>
        <end position="254"/>
    </location>
</feature>
<keyword evidence="6" id="KW-1185">Reference proteome</keyword>
<dbReference type="PROSITE" id="PS50041">
    <property type="entry name" value="C_TYPE_LECTIN_2"/>
    <property type="match status" value="1"/>
</dbReference>
<protein>
    <recommendedName>
        <fullName evidence="7">CUB domain-containing protein</fullName>
    </recommendedName>
</protein>